<feature type="region of interest" description="Disordered" evidence="2">
    <location>
        <begin position="1"/>
        <end position="22"/>
    </location>
</feature>
<feature type="compositionally biased region" description="Basic and acidic residues" evidence="2">
    <location>
        <begin position="704"/>
        <end position="721"/>
    </location>
</feature>
<dbReference type="VEuPathDB" id="FungiDB:jhhlp_006032"/>
<evidence type="ECO:0000313" key="5">
    <source>
        <dbReference type="Proteomes" id="UP000233524"/>
    </source>
</evidence>
<protein>
    <recommendedName>
        <fullName evidence="3">Fe2OG dioxygenase domain-containing protein</fullName>
    </recommendedName>
</protein>
<dbReference type="PANTHER" id="PTHR31212">
    <property type="entry name" value="ALPHA-KETOGLUTARATE-DEPENDENT DIOXYGENASE ALKB HOMOLOG 3"/>
    <property type="match status" value="1"/>
</dbReference>
<feature type="compositionally biased region" description="Polar residues" evidence="2">
    <location>
        <begin position="310"/>
        <end position="335"/>
    </location>
</feature>
<dbReference type="InterPro" id="IPR032854">
    <property type="entry name" value="ALKBH3"/>
</dbReference>
<dbReference type="SUPFAM" id="SSF51197">
    <property type="entry name" value="Clavaminate synthase-like"/>
    <property type="match status" value="1"/>
</dbReference>
<dbReference type="STRING" id="41688.A0A2N3N4R9"/>
<sequence length="858" mass="94498">MSSGSTSRPSLPPTASLHIDKTKFPSLPTQKALLLIDFQNDFVSKDGALHVASTNADFVERAAKLADGFRDVGLVIWVQTVFEKPRQFIEGQQIITREKPLPPSAAQAMRPGRDQDIDPEAFLSTPNVTSVQRGTLGWQLATPLKAVVNPRKDVLLMKTQYSAFNGTKLIQILRSKLVTTLYVCGSLINVGVHATTVDAAAHGYSIILVRDCCGWSSKAKREAAIANLTDVSGCEVVKARSIVATITGPDESDEEKERLRKKKEDEKKARAKEAANRKEKEKKDGPKTSEKKEPKEEVKPGQKKGDEKAQTSTTESAPKTSTSVPTRPSQSNMSSRLAKLHERFARTRSIEPRTYSGSDDPLTLEVDPELVAASDDSDDDLRNRMETIASIRRRAGEDRASDPLKPVKRITRDMKALKLSASDADSEPQQNLSVADGTEVVPNKDAAAAATAPQPTLSSDKPKKKGESTGNTKKTPDDGITKDKKEVKLEDGTSGQSQDMTGKPPTPQVTTKKDHPVEQKSPKMATTQEPELFTPLASCSAVQDSSTAVPINRGVVDEAPRESEPLCEGDTKVIYNILPPDLEDGVFEKLKDEIDWKRMSHLGGEVPRLVAVQGHVEADGSMPVYRHPADESPPLKPFSATVLRLKEHVEKHLGHTVNHVLIQLYRDGKDYISEHSDKTLDIVKGSSIANLSLGAERTMVFRTKRPEKGPETAKEPEDAPRKAAPAPASTQRQNQRARLPHNSLCRMGLKTNERWLHAIRQDKRPDFEKTAEEMSFGGERISLTFRDIGTFLDADETRIWGQGATAKIKEDARPVINGDEAESERIVRAFGVENRLSNFDWEKHYGGGFDVLHMTRQA</sequence>
<accession>A0A2N3N4R9</accession>
<dbReference type="Gene3D" id="3.40.50.850">
    <property type="entry name" value="Isochorismatase-like"/>
    <property type="match status" value="1"/>
</dbReference>
<feature type="region of interest" description="Disordered" evidence="2">
    <location>
        <begin position="702"/>
        <end position="739"/>
    </location>
</feature>
<dbReference type="PROSITE" id="PS51471">
    <property type="entry name" value="FE2OG_OXY"/>
    <property type="match status" value="1"/>
</dbReference>
<dbReference type="EMBL" id="NLAX01000701">
    <property type="protein sequence ID" value="PKS07429.1"/>
    <property type="molecule type" value="Genomic_DNA"/>
</dbReference>
<evidence type="ECO:0000313" key="4">
    <source>
        <dbReference type="EMBL" id="PKS07429.1"/>
    </source>
</evidence>
<evidence type="ECO:0000259" key="3">
    <source>
        <dbReference type="PROSITE" id="PS51471"/>
    </source>
</evidence>
<gene>
    <name evidence="4" type="ORF">jhhlp_006032</name>
</gene>
<feature type="compositionally biased region" description="Basic and acidic residues" evidence="2">
    <location>
        <begin position="511"/>
        <end position="521"/>
    </location>
</feature>
<comment type="caution">
    <text evidence="4">The sequence shown here is derived from an EMBL/GenBank/DDBJ whole genome shotgun (WGS) entry which is preliminary data.</text>
</comment>
<evidence type="ECO:0000256" key="2">
    <source>
        <dbReference type="SAM" id="MobiDB-lite"/>
    </source>
</evidence>
<feature type="compositionally biased region" description="Basic and acidic residues" evidence="2">
    <location>
        <begin position="339"/>
        <end position="351"/>
    </location>
</feature>
<comment type="similarity">
    <text evidence="1">Belongs to the isochorismatase family.</text>
</comment>
<organism evidence="4 5">
    <name type="scientific">Lomentospora prolificans</name>
    <dbReference type="NCBI Taxonomy" id="41688"/>
    <lineage>
        <taxon>Eukaryota</taxon>
        <taxon>Fungi</taxon>
        <taxon>Dikarya</taxon>
        <taxon>Ascomycota</taxon>
        <taxon>Pezizomycotina</taxon>
        <taxon>Sordariomycetes</taxon>
        <taxon>Hypocreomycetidae</taxon>
        <taxon>Microascales</taxon>
        <taxon>Microascaceae</taxon>
        <taxon>Lomentospora</taxon>
    </lineage>
</organism>
<proteinExistence type="inferred from homology"/>
<dbReference type="InterPro" id="IPR037151">
    <property type="entry name" value="AlkB-like_sf"/>
</dbReference>
<reference evidence="4 5" key="1">
    <citation type="journal article" date="2017" name="G3 (Bethesda)">
        <title>First Draft Genome Sequence of the Pathogenic Fungus Lomentospora prolificans (Formerly Scedosporium prolificans).</title>
        <authorList>
            <person name="Luo R."/>
            <person name="Zimin A."/>
            <person name="Workman R."/>
            <person name="Fan Y."/>
            <person name="Pertea G."/>
            <person name="Grossman N."/>
            <person name="Wear M.P."/>
            <person name="Jia B."/>
            <person name="Miller H."/>
            <person name="Casadevall A."/>
            <person name="Timp W."/>
            <person name="Zhang S.X."/>
            <person name="Salzberg S.L."/>
        </authorList>
    </citation>
    <scope>NUCLEOTIDE SEQUENCE [LARGE SCALE GENOMIC DNA]</scope>
    <source>
        <strain evidence="4 5">JHH-5317</strain>
    </source>
</reference>
<name>A0A2N3N4R9_9PEZI</name>
<dbReference type="OrthoDB" id="445341at2759"/>
<feature type="region of interest" description="Disordered" evidence="2">
    <location>
        <begin position="418"/>
        <end position="530"/>
    </location>
</feature>
<dbReference type="InParanoid" id="A0A2N3N4R9"/>
<keyword evidence="5" id="KW-1185">Reference proteome</keyword>
<dbReference type="Gene3D" id="2.60.120.590">
    <property type="entry name" value="Alpha-ketoglutarate-dependent dioxygenase AlkB-like"/>
    <property type="match status" value="1"/>
</dbReference>
<dbReference type="PANTHER" id="PTHR31212:SF5">
    <property type="entry name" value="ISOCHORISMATASE FAMILY PROTEIN FAMILY (AFU_ORTHOLOGUE AFUA_3G14500)"/>
    <property type="match status" value="1"/>
</dbReference>
<dbReference type="Pfam" id="PF00857">
    <property type="entry name" value="Isochorismatase"/>
    <property type="match status" value="1"/>
</dbReference>
<feature type="region of interest" description="Disordered" evidence="2">
    <location>
        <begin position="248"/>
        <end position="366"/>
    </location>
</feature>
<dbReference type="SUPFAM" id="SSF52499">
    <property type="entry name" value="Isochorismatase-like hydrolases"/>
    <property type="match status" value="1"/>
</dbReference>
<dbReference type="Proteomes" id="UP000233524">
    <property type="component" value="Unassembled WGS sequence"/>
</dbReference>
<dbReference type="AlphaFoldDB" id="A0A2N3N4R9"/>
<feature type="domain" description="Fe2OG dioxygenase" evidence="3">
    <location>
        <begin position="656"/>
        <end position="789"/>
    </location>
</feature>
<dbReference type="InterPro" id="IPR027450">
    <property type="entry name" value="AlkB-like"/>
</dbReference>
<evidence type="ECO:0000256" key="1">
    <source>
        <dbReference type="ARBA" id="ARBA00006336"/>
    </source>
</evidence>
<dbReference type="InterPro" id="IPR005123">
    <property type="entry name" value="Oxoglu/Fe-dep_dioxygenase_dom"/>
</dbReference>
<dbReference type="CDD" id="cd00431">
    <property type="entry name" value="cysteine_hydrolases"/>
    <property type="match status" value="1"/>
</dbReference>
<dbReference type="Pfam" id="PF13532">
    <property type="entry name" value="2OG-FeII_Oxy_2"/>
    <property type="match status" value="1"/>
</dbReference>
<dbReference type="InterPro" id="IPR000868">
    <property type="entry name" value="Isochorismatase-like_dom"/>
</dbReference>
<dbReference type="InterPro" id="IPR036380">
    <property type="entry name" value="Isochorismatase-like_sf"/>
</dbReference>
<dbReference type="GO" id="GO:0051213">
    <property type="term" value="F:dioxygenase activity"/>
    <property type="evidence" value="ECO:0007669"/>
    <property type="project" value="InterPro"/>
</dbReference>
<feature type="compositionally biased region" description="Basic and acidic residues" evidence="2">
    <location>
        <begin position="255"/>
        <end position="309"/>
    </location>
</feature>
<feature type="compositionally biased region" description="Basic and acidic residues" evidence="2">
    <location>
        <begin position="474"/>
        <end position="491"/>
    </location>
</feature>
<dbReference type="GO" id="GO:0006307">
    <property type="term" value="P:DNA alkylation repair"/>
    <property type="evidence" value="ECO:0007669"/>
    <property type="project" value="InterPro"/>
</dbReference>